<feature type="region of interest" description="Disordered" evidence="2">
    <location>
        <begin position="233"/>
        <end position="253"/>
    </location>
</feature>
<dbReference type="Pfam" id="PF13411">
    <property type="entry name" value="MerR_1"/>
    <property type="match status" value="1"/>
</dbReference>
<proteinExistence type="predicted"/>
<dbReference type="Gene3D" id="1.10.1660.10">
    <property type="match status" value="1"/>
</dbReference>
<protein>
    <recommendedName>
        <fullName evidence="3">HTH merR-type domain-containing protein</fullName>
    </recommendedName>
</protein>
<organism evidence="4 5">
    <name type="scientific">Streptomyces ipomoeae 91-03</name>
    <dbReference type="NCBI Taxonomy" id="698759"/>
    <lineage>
        <taxon>Bacteria</taxon>
        <taxon>Bacillati</taxon>
        <taxon>Actinomycetota</taxon>
        <taxon>Actinomycetes</taxon>
        <taxon>Kitasatosporales</taxon>
        <taxon>Streptomycetaceae</taxon>
        <taxon>Streptomyces</taxon>
    </lineage>
</organism>
<evidence type="ECO:0000313" key="4">
    <source>
        <dbReference type="EMBL" id="EKX60352.1"/>
    </source>
</evidence>
<dbReference type="Proteomes" id="UP000010411">
    <property type="component" value="Unassembled WGS sequence"/>
</dbReference>
<keyword evidence="5" id="KW-1185">Reference proteome</keyword>
<accession>L1KIF8</accession>
<dbReference type="PROSITE" id="PS50937">
    <property type="entry name" value="HTH_MERR_2"/>
    <property type="match status" value="1"/>
</dbReference>
<dbReference type="AlphaFoldDB" id="L1KIF8"/>
<dbReference type="CDD" id="cd01105">
    <property type="entry name" value="HTH_GlnR-like"/>
    <property type="match status" value="1"/>
</dbReference>
<reference evidence="4 5" key="1">
    <citation type="submission" date="2012-11" db="EMBL/GenBank/DDBJ databases">
        <authorList>
            <person name="Huguet-Tapia J.C."/>
            <person name="Durkin A.S."/>
            <person name="Pettis G.S."/>
            <person name="Badger J.H."/>
        </authorList>
    </citation>
    <scope>NUCLEOTIDE SEQUENCE [LARGE SCALE GENOMIC DNA]</scope>
    <source>
        <strain evidence="4 5">91-03</strain>
    </source>
</reference>
<dbReference type="GO" id="GO:0003677">
    <property type="term" value="F:DNA binding"/>
    <property type="evidence" value="ECO:0007669"/>
    <property type="project" value="UniProtKB-KW"/>
</dbReference>
<dbReference type="PANTHER" id="PTHR30204">
    <property type="entry name" value="REDOX-CYCLING DRUG-SENSING TRANSCRIPTIONAL ACTIVATOR SOXR"/>
    <property type="match status" value="1"/>
</dbReference>
<dbReference type="GO" id="GO:0003700">
    <property type="term" value="F:DNA-binding transcription factor activity"/>
    <property type="evidence" value="ECO:0007669"/>
    <property type="project" value="InterPro"/>
</dbReference>
<sequence length="253" mass="26999">MASVAVVDAPLVAAYRREGRSRTEVGVRSSGDGTAGGAPGHSLGENGPYPLSSSRLHPSGGYPHRGGAAGHVPQRPTAVQDSAQAATEPHENVGYRGPTACAAAGITYRQLDYWARTGLVEPSVRPAHGSGTQRLYSFRDVVVLKIVKRFLDTGVSLQNIRTAVQHLRERGFSDLERMTLMSDGATVYECTSPDEVHALLQGGQGIFGIAVGVVWRDVESALSQLHGERVDTGETLVGHNPTDELARRRNRAV</sequence>
<name>L1KIF8_9ACTN</name>
<dbReference type="PATRIC" id="fig|698759.3.peg.8921"/>
<comment type="caution">
    <text evidence="4">The sequence shown here is derived from an EMBL/GenBank/DDBJ whole genome shotgun (WGS) entry which is preliminary data.</text>
</comment>
<dbReference type="PANTHER" id="PTHR30204:SF3">
    <property type="entry name" value="HTH MERR-TYPE DOMAIN-CONTAINING PROTEIN"/>
    <property type="match status" value="1"/>
</dbReference>
<evidence type="ECO:0000259" key="3">
    <source>
        <dbReference type="PROSITE" id="PS50937"/>
    </source>
</evidence>
<dbReference type="InterPro" id="IPR047057">
    <property type="entry name" value="MerR_fam"/>
</dbReference>
<gene>
    <name evidence="4" type="ORF">STRIP9103_01362</name>
</gene>
<evidence type="ECO:0000256" key="1">
    <source>
        <dbReference type="ARBA" id="ARBA00023125"/>
    </source>
</evidence>
<evidence type="ECO:0000256" key="2">
    <source>
        <dbReference type="SAM" id="MobiDB-lite"/>
    </source>
</evidence>
<evidence type="ECO:0000313" key="5">
    <source>
        <dbReference type="Proteomes" id="UP000010411"/>
    </source>
</evidence>
<dbReference type="EMBL" id="AEJC01000659">
    <property type="protein sequence ID" value="EKX60352.1"/>
    <property type="molecule type" value="Genomic_DNA"/>
</dbReference>
<dbReference type="InterPro" id="IPR000551">
    <property type="entry name" value="MerR-type_HTH_dom"/>
</dbReference>
<dbReference type="InterPro" id="IPR009061">
    <property type="entry name" value="DNA-bd_dom_put_sf"/>
</dbReference>
<feature type="domain" description="HTH merR-type" evidence="3">
    <location>
        <begin position="103"/>
        <end position="166"/>
    </location>
</feature>
<dbReference type="SMART" id="SM00422">
    <property type="entry name" value="HTH_MERR"/>
    <property type="match status" value="1"/>
</dbReference>
<dbReference type="SUPFAM" id="SSF46955">
    <property type="entry name" value="Putative DNA-binding domain"/>
    <property type="match status" value="1"/>
</dbReference>
<keyword evidence="1" id="KW-0238">DNA-binding</keyword>
<feature type="region of interest" description="Disordered" evidence="2">
    <location>
        <begin position="19"/>
        <end position="94"/>
    </location>
</feature>